<sequence length="207" mass="22061">MSDSDCEIDCPDCSDCDCDCNCLCCCCCICDDDSWVDNHNGKSSGYNGRRRRHRCLKIILSLLFVAAAVAALVLVFAFAIVRPRVAVEHASLTRLALAGPMAARSPTTCRLPSPWGLARVYPAGEDGGVQCRGGGGERHPLGSTGGAEFVKESAASGMFRLELKLAGEVEYPTHNGAHKLEATCPLELPLPSSSAAPARFKKIKCVM</sequence>
<dbReference type="EnsemblPlants" id="EMT14975">
    <property type="protein sequence ID" value="EMT14975"/>
    <property type="gene ID" value="F775_02268"/>
</dbReference>
<name>N1QW19_AEGTA</name>
<evidence type="ECO:0000313" key="1">
    <source>
        <dbReference type="EnsemblPlants" id="EMT14975"/>
    </source>
</evidence>
<protein>
    <recommendedName>
        <fullName evidence="2">Late embryogenesis abundant protein LEA-2 subgroup domain-containing protein</fullName>
    </recommendedName>
</protein>
<evidence type="ECO:0008006" key="2">
    <source>
        <dbReference type="Google" id="ProtNLM"/>
    </source>
</evidence>
<reference evidence="1" key="1">
    <citation type="submission" date="2015-06" db="UniProtKB">
        <authorList>
            <consortium name="EnsemblPlants"/>
        </authorList>
    </citation>
    <scope>IDENTIFICATION</scope>
</reference>
<accession>N1QW19</accession>
<dbReference type="AlphaFoldDB" id="N1QW19"/>
<organism evidence="1">
    <name type="scientific">Aegilops tauschii</name>
    <name type="common">Tausch's goatgrass</name>
    <name type="synonym">Aegilops squarrosa</name>
    <dbReference type="NCBI Taxonomy" id="37682"/>
    <lineage>
        <taxon>Eukaryota</taxon>
        <taxon>Viridiplantae</taxon>
        <taxon>Streptophyta</taxon>
        <taxon>Embryophyta</taxon>
        <taxon>Tracheophyta</taxon>
        <taxon>Spermatophyta</taxon>
        <taxon>Magnoliopsida</taxon>
        <taxon>Liliopsida</taxon>
        <taxon>Poales</taxon>
        <taxon>Poaceae</taxon>
        <taxon>BOP clade</taxon>
        <taxon>Pooideae</taxon>
        <taxon>Triticodae</taxon>
        <taxon>Triticeae</taxon>
        <taxon>Triticinae</taxon>
        <taxon>Aegilops</taxon>
    </lineage>
</organism>
<proteinExistence type="predicted"/>